<keyword evidence="4" id="KW-0843">Virulence</keyword>
<dbReference type="GO" id="GO:0004252">
    <property type="term" value="F:serine-type endopeptidase activity"/>
    <property type="evidence" value="ECO:0007669"/>
    <property type="project" value="InterPro"/>
</dbReference>
<evidence type="ECO:0000256" key="5">
    <source>
        <dbReference type="ARBA" id="ARBA00023157"/>
    </source>
</evidence>
<dbReference type="STRING" id="1094619.G5A818"/>
<evidence type="ECO:0000259" key="8">
    <source>
        <dbReference type="PROSITE" id="PS50240"/>
    </source>
</evidence>
<dbReference type="InterPro" id="IPR009003">
    <property type="entry name" value="Peptidase_S1_PA"/>
</dbReference>
<keyword evidence="3 7" id="KW-0732">Signal</keyword>
<dbReference type="AlphaFoldDB" id="G5A818"/>
<dbReference type="PANTHER" id="PTHR24276">
    <property type="entry name" value="POLYSERASE-RELATED"/>
    <property type="match status" value="1"/>
</dbReference>
<accession>G5A818</accession>
<feature type="domain" description="Peptidase S1" evidence="8">
    <location>
        <begin position="29"/>
        <end position="246"/>
    </location>
</feature>
<dbReference type="PROSITE" id="PS50240">
    <property type="entry name" value="TRYPSIN_DOM"/>
    <property type="match status" value="1"/>
</dbReference>
<dbReference type="InterPro" id="IPR043504">
    <property type="entry name" value="Peptidase_S1_PA_chymotrypsin"/>
</dbReference>
<dbReference type="InParanoid" id="G5A818"/>
<dbReference type="SMART" id="SM00020">
    <property type="entry name" value="Tryp_SPc"/>
    <property type="match status" value="1"/>
</dbReference>
<organism evidence="9 10">
    <name type="scientific">Phytophthora sojae (strain P6497)</name>
    <name type="common">Soybean stem and root rot agent</name>
    <name type="synonym">Phytophthora megasperma f. sp. glycines</name>
    <dbReference type="NCBI Taxonomy" id="1094619"/>
    <lineage>
        <taxon>Eukaryota</taxon>
        <taxon>Sar</taxon>
        <taxon>Stramenopiles</taxon>
        <taxon>Oomycota</taxon>
        <taxon>Peronosporomycetes</taxon>
        <taxon>Peronosporales</taxon>
        <taxon>Peronosporaceae</taxon>
        <taxon>Phytophthora</taxon>
    </lineage>
</organism>
<dbReference type="Proteomes" id="UP000002640">
    <property type="component" value="Unassembled WGS sequence"/>
</dbReference>
<evidence type="ECO:0000313" key="9">
    <source>
        <dbReference type="EMBL" id="EGZ08044.1"/>
    </source>
</evidence>
<keyword evidence="9" id="KW-0378">Hydrolase</keyword>
<evidence type="ECO:0000256" key="7">
    <source>
        <dbReference type="SAM" id="SignalP"/>
    </source>
</evidence>
<feature type="chain" id="PRO_5003473287" evidence="7">
    <location>
        <begin position="20"/>
        <end position="246"/>
    </location>
</feature>
<name>G5A818_PHYSP</name>
<keyword evidence="6" id="KW-0325">Glycoprotein</keyword>
<keyword evidence="9" id="KW-0645">Protease</keyword>
<dbReference type="SMR" id="G5A818"/>
<reference evidence="9 10" key="1">
    <citation type="journal article" date="2006" name="Science">
        <title>Phytophthora genome sequences uncover evolutionary origins and mechanisms of pathogenesis.</title>
        <authorList>
            <person name="Tyler B.M."/>
            <person name="Tripathy S."/>
            <person name="Zhang X."/>
            <person name="Dehal P."/>
            <person name="Jiang R.H."/>
            <person name="Aerts A."/>
            <person name="Arredondo F.D."/>
            <person name="Baxter L."/>
            <person name="Bensasson D."/>
            <person name="Beynon J.L."/>
            <person name="Chapman J."/>
            <person name="Damasceno C.M."/>
            <person name="Dorrance A.E."/>
            <person name="Dou D."/>
            <person name="Dickerman A.W."/>
            <person name="Dubchak I.L."/>
            <person name="Garbelotto M."/>
            <person name="Gijzen M."/>
            <person name="Gordon S.G."/>
            <person name="Govers F."/>
            <person name="Grunwald N.J."/>
            <person name="Huang W."/>
            <person name="Ivors K.L."/>
            <person name="Jones R.W."/>
            <person name="Kamoun S."/>
            <person name="Krampis K."/>
            <person name="Lamour K.H."/>
            <person name="Lee M.K."/>
            <person name="McDonald W.H."/>
            <person name="Medina M."/>
            <person name="Meijer H.J."/>
            <person name="Nordberg E.K."/>
            <person name="Maclean D.J."/>
            <person name="Ospina-Giraldo M.D."/>
            <person name="Morris P.F."/>
            <person name="Phuntumart V."/>
            <person name="Putnam N.H."/>
            <person name="Rash S."/>
            <person name="Rose J.K."/>
            <person name="Sakihama Y."/>
            <person name="Salamov A.A."/>
            <person name="Savidor A."/>
            <person name="Scheuring C.F."/>
            <person name="Smith B.M."/>
            <person name="Sobral B.W."/>
            <person name="Terry A."/>
            <person name="Torto-Alalibo T.A."/>
            <person name="Win J."/>
            <person name="Xu Z."/>
            <person name="Zhang H."/>
            <person name="Grigoriev I.V."/>
            <person name="Rokhsar D.S."/>
            <person name="Boore J.L."/>
        </authorList>
    </citation>
    <scope>NUCLEOTIDE SEQUENCE [LARGE SCALE GENOMIC DNA]</scope>
    <source>
        <strain evidence="9 10">P6497</strain>
    </source>
</reference>
<proteinExistence type="predicted"/>
<evidence type="ECO:0000256" key="1">
    <source>
        <dbReference type="ARBA" id="ARBA00004613"/>
    </source>
</evidence>
<dbReference type="SUPFAM" id="SSF50494">
    <property type="entry name" value="Trypsin-like serine proteases"/>
    <property type="match status" value="1"/>
</dbReference>
<keyword evidence="10" id="KW-1185">Reference proteome</keyword>
<dbReference type="InterPro" id="IPR001254">
    <property type="entry name" value="Trypsin_dom"/>
</dbReference>
<evidence type="ECO:0000256" key="3">
    <source>
        <dbReference type="ARBA" id="ARBA00022729"/>
    </source>
</evidence>
<evidence type="ECO:0000256" key="2">
    <source>
        <dbReference type="ARBA" id="ARBA00022525"/>
    </source>
</evidence>
<sequence>MKTVSILAASAFLASGAAAATAYGERKLIVGGEAVPTNSKLYTVGIREDPFDPNFCAGALISLTHVLTSPNCVNGTSPSLWVSVGSNYIIGVDGEMNKVVSAKTHPKFDNDYVSYAFAVLELELPVNKVKPVQLADADDPHVEVGTVVTSVGLGFTSVSSDGSVQSELQRMDVRLWGEEECSSRSEATLCGSAGEGKGVCLGDSGNPLIVESETGKDSDDVLLGVLVGSEFAAETLEMAKAATMST</sequence>
<dbReference type="KEGG" id="psoj:PHYSODRAFT_526449"/>
<keyword evidence="2" id="KW-0964">Secreted</keyword>
<evidence type="ECO:0000256" key="4">
    <source>
        <dbReference type="ARBA" id="ARBA00023026"/>
    </source>
</evidence>
<evidence type="ECO:0000256" key="6">
    <source>
        <dbReference type="ARBA" id="ARBA00023180"/>
    </source>
</evidence>
<dbReference type="InterPro" id="IPR050430">
    <property type="entry name" value="Peptidase_S1"/>
</dbReference>
<dbReference type="GO" id="GO:0005576">
    <property type="term" value="C:extracellular region"/>
    <property type="evidence" value="ECO:0007669"/>
    <property type="project" value="UniProtKB-SubCell"/>
</dbReference>
<dbReference type="RefSeq" id="XP_009536216.1">
    <property type="nucleotide sequence ID" value="XM_009537921.1"/>
</dbReference>
<feature type="signal peptide" evidence="7">
    <location>
        <begin position="1"/>
        <end position="19"/>
    </location>
</feature>
<evidence type="ECO:0000313" key="10">
    <source>
        <dbReference type="Proteomes" id="UP000002640"/>
    </source>
</evidence>
<dbReference type="GO" id="GO:0006508">
    <property type="term" value="P:proteolysis"/>
    <property type="evidence" value="ECO:0007669"/>
    <property type="project" value="UniProtKB-KW"/>
</dbReference>
<dbReference type="Gene3D" id="2.40.10.10">
    <property type="entry name" value="Trypsin-like serine proteases"/>
    <property type="match status" value="1"/>
</dbReference>
<dbReference type="GeneID" id="20661005"/>
<comment type="subcellular location">
    <subcellularLocation>
        <location evidence="1">Secreted</location>
    </subcellularLocation>
</comment>
<gene>
    <name evidence="9" type="ORF">PHYSODRAFT_526449</name>
</gene>
<dbReference type="EMBL" id="JH159161">
    <property type="protein sequence ID" value="EGZ08044.1"/>
    <property type="molecule type" value="Genomic_DNA"/>
</dbReference>
<keyword evidence="5" id="KW-1015">Disulfide bond</keyword>
<dbReference type="Pfam" id="PF00089">
    <property type="entry name" value="Trypsin"/>
    <property type="match status" value="1"/>
</dbReference>
<dbReference type="PANTHER" id="PTHR24276:SF98">
    <property type="entry name" value="FI18310P1-RELATED"/>
    <property type="match status" value="1"/>
</dbReference>
<protein>
    <submittedName>
        <fullName evidence="9">Serine protease trypsin-like protein</fullName>
    </submittedName>
</protein>